<comment type="caution">
    <text evidence="3">The sequence shown here is derived from an EMBL/GenBank/DDBJ whole genome shotgun (WGS) entry which is preliminary data.</text>
</comment>
<evidence type="ECO:0000313" key="4">
    <source>
        <dbReference type="Proteomes" id="UP001286313"/>
    </source>
</evidence>
<feature type="compositionally biased region" description="Acidic residues" evidence="1">
    <location>
        <begin position="44"/>
        <end position="57"/>
    </location>
</feature>
<feature type="compositionally biased region" description="Basic and acidic residues" evidence="1">
    <location>
        <begin position="122"/>
        <end position="139"/>
    </location>
</feature>
<evidence type="ECO:0000256" key="2">
    <source>
        <dbReference type="SAM" id="Phobius"/>
    </source>
</evidence>
<dbReference type="GO" id="GO:0008028">
    <property type="term" value="F:monocarboxylic acid transmembrane transporter activity"/>
    <property type="evidence" value="ECO:0007669"/>
    <property type="project" value="TreeGrafter"/>
</dbReference>
<keyword evidence="2" id="KW-0812">Transmembrane</keyword>
<dbReference type="Gene3D" id="1.20.1250.20">
    <property type="entry name" value="MFS general substrate transporter like domains"/>
    <property type="match status" value="2"/>
</dbReference>
<feature type="transmembrane region" description="Helical" evidence="2">
    <location>
        <begin position="628"/>
        <end position="650"/>
    </location>
</feature>
<feature type="compositionally biased region" description="Basic and acidic residues" evidence="1">
    <location>
        <begin position="31"/>
        <end position="43"/>
    </location>
</feature>
<dbReference type="SUPFAM" id="SSF103473">
    <property type="entry name" value="MFS general substrate transporter"/>
    <property type="match status" value="1"/>
</dbReference>
<dbReference type="Proteomes" id="UP001286313">
    <property type="component" value="Unassembled WGS sequence"/>
</dbReference>
<feature type="transmembrane region" description="Helical" evidence="2">
    <location>
        <begin position="503"/>
        <end position="528"/>
    </location>
</feature>
<keyword evidence="2" id="KW-0472">Membrane</keyword>
<dbReference type="EMBL" id="JAWQEG010008446">
    <property type="protein sequence ID" value="KAK3850313.1"/>
    <property type="molecule type" value="Genomic_DNA"/>
</dbReference>
<feature type="region of interest" description="Disordered" evidence="1">
    <location>
        <begin position="1"/>
        <end position="140"/>
    </location>
</feature>
<feature type="compositionally biased region" description="Basic and acidic residues" evidence="1">
    <location>
        <begin position="15"/>
        <end position="24"/>
    </location>
</feature>
<feature type="compositionally biased region" description="Acidic residues" evidence="1">
    <location>
        <begin position="86"/>
        <end position="95"/>
    </location>
</feature>
<feature type="transmembrane region" description="Helical" evidence="2">
    <location>
        <begin position="275"/>
        <end position="295"/>
    </location>
</feature>
<evidence type="ECO:0000256" key="1">
    <source>
        <dbReference type="SAM" id="MobiDB-lite"/>
    </source>
</evidence>
<accession>A0AAE1BHB0</accession>
<feature type="transmembrane region" description="Helical" evidence="2">
    <location>
        <begin position="540"/>
        <end position="562"/>
    </location>
</feature>
<dbReference type="PANTHER" id="PTHR11360">
    <property type="entry name" value="MONOCARBOXYLATE TRANSPORTER"/>
    <property type="match status" value="1"/>
</dbReference>
<evidence type="ECO:0000313" key="3">
    <source>
        <dbReference type="EMBL" id="KAK3850313.1"/>
    </source>
</evidence>
<feature type="transmembrane region" description="Helical" evidence="2">
    <location>
        <begin position="569"/>
        <end position="587"/>
    </location>
</feature>
<sequence length="704" mass="77059">MEGENGASLYYTMNESERKPRENVVEEEEEEKKGGKEEKKEEEEKGEDEEKEEEEMRDENRSTLYYTMNESESKQNEKKEKMKEEEEKEEKEVEDTSTNIIIYMGREGEEEGEEDNDDDEGEGTKRKESESESERERESPQVALDGGWAWIIALASFTVMFVGAIPGVSFGIIFSRFLLDLGTSSTLTAWIFSLGLSLSGILNFLAGPLVDEFGWRAVCFVSTLVLGLGYIISAFATSAWLLLFSFSVVVGCMIEIPMTTVSLILPLYFARWRNLACSFVMSGASMSQIVMPLVITGLQEEYGFRGATLIIGAIAFNGCVAAMVLHPPQWHQSRESSSSIVTTKELSSLATKDSSSFVTKESSSLATKESSFTTKESSSLATKESSSLATKESSSIATKESSSLATKESSLPTTKESSSIVTTRHHSTTNNNKPPLTTTTTTNKLSNNIINNKPPPLSLTTNKSPPSTTTNNPNNKPNSSSSSLTRLLTTTTQQMRYMRSHSIVLTGLALGNMYVVLYNFFTLVPFAMKQAGFTQLEASYCMGVSGLCNLVCRILTGILSWFPNVRISLVFSFGSFIASVGIIGFSVVESLVWRAITLSMCGAGYGLASSTFYLVIIELVGLSLMSPTLCIAGLIMGLQYIVMGPVAGLIRDWSESYTVSLFFCAGCLLVSSILVFILPNILAHERRTKPTTTTTTTTTTTIAA</sequence>
<dbReference type="AlphaFoldDB" id="A0AAE1BHB0"/>
<dbReference type="PANTHER" id="PTHR11360:SF306">
    <property type="entry name" value="RE01051P"/>
    <property type="match status" value="1"/>
</dbReference>
<name>A0AAE1BHB0_PETCI</name>
<reference evidence="3" key="1">
    <citation type="submission" date="2023-10" db="EMBL/GenBank/DDBJ databases">
        <title>Genome assemblies of two species of porcelain crab, Petrolisthes cinctipes and Petrolisthes manimaculis (Anomura: Porcellanidae).</title>
        <authorList>
            <person name="Angst P."/>
        </authorList>
    </citation>
    <scope>NUCLEOTIDE SEQUENCE</scope>
    <source>
        <strain evidence="3">PB745_01</strain>
        <tissue evidence="3">Gill</tissue>
    </source>
</reference>
<feature type="region of interest" description="Disordered" evidence="1">
    <location>
        <begin position="368"/>
        <end position="484"/>
    </location>
</feature>
<dbReference type="InterPro" id="IPR036259">
    <property type="entry name" value="MFS_trans_sf"/>
</dbReference>
<feature type="transmembrane region" description="Helical" evidence="2">
    <location>
        <begin position="307"/>
        <end position="325"/>
    </location>
</feature>
<feature type="compositionally biased region" description="Low complexity" evidence="1">
    <location>
        <begin position="428"/>
        <end position="484"/>
    </location>
</feature>
<dbReference type="InterPro" id="IPR011701">
    <property type="entry name" value="MFS"/>
</dbReference>
<organism evidence="3 4">
    <name type="scientific">Petrolisthes cinctipes</name>
    <name type="common">Flat porcelain crab</name>
    <dbReference type="NCBI Taxonomy" id="88211"/>
    <lineage>
        <taxon>Eukaryota</taxon>
        <taxon>Metazoa</taxon>
        <taxon>Ecdysozoa</taxon>
        <taxon>Arthropoda</taxon>
        <taxon>Crustacea</taxon>
        <taxon>Multicrustacea</taxon>
        <taxon>Malacostraca</taxon>
        <taxon>Eumalacostraca</taxon>
        <taxon>Eucarida</taxon>
        <taxon>Decapoda</taxon>
        <taxon>Pleocyemata</taxon>
        <taxon>Anomura</taxon>
        <taxon>Galatheoidea</taxon>
        <taxon>Porcellanidae</taxon>
        <taxon>Petrolisthes</taxon>
    </lineage>
</organism>
<feature type="compositionally biased region" description="Low complexity" evidence="1">
    <location>
        <begin position="368"/>
        <end position="403"/>
    </location>
</feature>
<protein>
    <submittedName>
        <fullName evidence="3">Uncharacterized protein</fullName>
    </submittedName>
</protein>
<feature type="transmembrane region" description="Helical" evidence="2">
    <location>
        <begin position="656"/>
        <end position="678"/>
    </location>
</feature>
<dbReference type="Pfam" id="PF07690">
    <property type="entry name" value="MFS_1"/>
    <property type="match status" value="1"/>
</dbReference>
<feature type="transmembrane region" description="Helical" evidence="2">
    <location>
        <begin position="147"/>
        <end position="175"/>
    </location>
</feature>
<keyword evidence="4" id="KW-1185">Reference proteome</keyword>
<keyword evidence="2" id="KW-1133">Transmembrane helix</keyword>
<dbReference type="InterPro" id="IPR050327">
    <property type="entry name" value="Proton-linked_MCT"/>
</dbReference>
<feature type="transmembrane region" description="Helical" evidence="2">
    <location>
        <begin position="593"/>
        <end position="616"/>
    </location>
</feature>
<feature type="transmembrane region" description="Helical" evidence="2">
    <location>
        <begin position="187"/>
        <end position="206"/>
    </location>
</feature>
<feature type="transmembrane region" description="Helical" evidence="2">
    <location>
        <begin position="213"/>
        <end position="233"/>
    </location>
</feature>
<gene>
    <name evidence="3" type="ORF">Pcinc_042977</name>
</gene>
<feature type="compositionally biased region" description="Acidic residues" evidence="1">
    <location>
        <begin position="108"/>
        <end position="121"/>
    </location>
</feature>
<feature type="compositionally biased region" description="Basic and acidic residues" evidence="1">
    <location>
        <begin position="71"/>
        <end position="85"/>
    </location>
</feature>
<proteinExistence type="predicted"/>
<feature type="compositionally biased region" description="Polar residues" evidence="1">
    <location>
        <begin position="404"/>
        <end position="422"/>
    </location>
</feature>
<feature type="transmembrane region" description="Helical" evidence="2">
    <location>
        <begin position="239"/>
        <end position="268"/>
    </location>
</feature>